<proteinExistence type="predicted"/>
<keyword evidence="1" id="KW-1133">Transmembrane helix</keyword>
<accession>A0ABP9DVM9</accession>
<evidence type="ECO:0008006" key="4">
    <source>
        <dbReference type="Google" id="ProtNLM"/>
    </source>
</evidence>
<dbReference type="EMBL" id="BAABIS010000001">
    <property type="protein sequence ID" value="GAA4858259.1"/>
    <property type="molecule type" value="Genomic_DNA"/>
</dbReference>
<feature type="transmembrane region" description="Helical" evidence="1">
    <location>
        <begin position="223"/>
        <end position="243"/>
    </location>
</feature>
<feature type="transmembrane region" description="Helical" evidence="1">
    <location>
        <begin position="197"/>
        <end position="217"/>
    </location>
</feature>
<evidence type="ECO:0000313" key="2">
    <source>
        <dbReference type="EMBL" id="GAA4858259.1"/>
    </source>
</evidence>
<dbReference type="Proteomes" id="UP001501752">
    <property type="component" value="Unassembled WGS sequence"/>
</dbReference>
<keyword evidence="3" id="KW-1185">Reference proteome</keyword>
<keyword evidence="1" id="KW-0812">Transmembrane</keyword>
<reference evidence="3" key="1">
    <citation type="journal article" date="2019" name="Int. J. Syst. Evol. Microbiol.">
        <title>The Global Catalogue of Microorganisms (GCM) 10K type strain sequencing project: providing services to taxonomists for standard genome sequencing and annotation.</title>
        <authorList>
            <consortium name="The Broad Institute Genomics Platform"/>
            <consortium name="The Broad Institute Genome Sequencing Center for Infectious Disease"/>
            <person name="Wu L."/>
            <person name="Ma J."/>
        </authorList>
    </citation>
    <scope>NUCLEOTIDE SEQUENCE [LARGE SCALE GENOMIC DNA]</scope>
    <source>
        <strain evidence="3">JCM 13006</strain>
    </source>
</reference>
<feature type="transmembrane region" description="Helical" evidence="1">
    <location>
        <begin position="140"/>
        <end position="160"/>
    </location>
</feature>
<evidence type="ECO:0000256" key="1">
    <source>
        <dbReference type="SAM" id="Phobius"/>
    </source>
</evidence>
<protein>
    <recommendedName>
        <fullName evidence="4">Integral membrane protein</fullName>
    </recommendedName>
</protein>
<evidence type="ECO:0000313" key="3">
    <source>
        <dbReference type="Proteomes" id="UP001501752"/>
    </source>
</evidence>
<gene>
    <name evidence="2" type="ORF">GCM10023235_39970</name>
</gene>
<feature type="transmembrane region" description="Helical" evidence="1">
    <location>
        <begin position="54"/>
        <end position="73"/>
    </location>
</feature>
<keyword evidence="1" id="KW-0472">Membrane</keyword>
<comment type="caution">
    <text evidence="2">The sequence shown here is derived from an EMBL/GenBank/DDBJ whole genome shotgun (WGS) entry which is preliminary data.</text>
</comment>
<organism evidence="2 3">
    <name type="scientific">Kitasatospora terrestris</name>
    <dbReference type="NCBI Taxonomy" id="258051"/>
    <lineage>
        <taxon>Bacteria</taxon>
        <taxon>Bacillati</taxon>
        <taxon>Actinomycetota</taxon>
        <taxon>Actinomycetes</taxon>
        <taxon>Kitasatosporales</taxon>
        <taxon>Streptomycetaceae</taxon>
        <taxon>Kitasatospora</taxon>
    </lineage>
</organism>
<sequence length="269" mass="28051">MFLIGSDGERAAVGRNSRAGGAELGLGAFAVRAAVAEWGTLFATLKDGLLRRKFAAVPLATTATLLILAFSIVQHLPGGERFVTGLGVVKASLPLDVSLLRTPLSLYVPALDLPVWGALAQVFLVFGVAEIVLGRRLTLVVAYACTLAGTLFARVGVMIGPEHLFGFPRWVAHVRDTGPSAAVVALAVVVAFRCRAWWTAGAVLLAMVVEAVLLPNLAGLEHVVAGLTAVLIACSVEVFGDFWPRVLGGVRAAASVAAEAGRRTVLAPR</sequence>
<name>A0ABP9DVM9_9ACTN</name>
<feature type="transmembrane region" description="Helical" evidence="1">
    <location>
        <begin position="113"/>
        <end position="133"/>
    </location>
</feature>